<evidence type="ECO:0000313" key="3">
    <source>
        <dbReference type="EMBL" id="ALP54895.1"/>
    </source>
</evidence>
<dbReference type="PIRSF" id="PIRSF000714">
    <property type="entry name" value="HIT"/>
    <property type="match status" value="1"/>
</dbReference>
<comment type="caution">
    <text evidence="1">Lacks conserved residue(s) required for the propagation of feature annotation.</text>
</comment>
<dbReference type="KEGG" id="tee:Tel_15325"/>
<dbReference type="STRING" id="1748243.Tel_15325"/>
<organism evidence="3 4">
    <name type="scientific">Candidatus Tenderia electrophaga</name>
    <dbReference type="NCBI Taxonomy" id="1748243"/>
    <lineage>
        <taxon>Bacteria</taxon>
        <taxon>Pseudomonadati</taxon>
        <taxon>Pseudomonadota</taxon>
        <taxon>Gammaproteobacteria</taxon>
        <taxon>Candidatus Tenderiales</taxon>
        <taxon>Candidatus Tenderiaceae</taxon>
        <taxon>Candidatus Tenderia</taxon>
    </lineage>
</organism>
<dbReference type="GO" id="GO:0003824">
    <property type="term" value="F:catalytic activity"/>
    <property type="evidence" value="ECO:0007669"/>
    <property type="project" value="InterPro"/>
</dbReference>
<dbReference type="PROSITE" id="PS51084">
    <property type="entry name" value="HIT_2"/>
    <property type="match status" value="1"/>
</dbReference>
<dbReference type="InterPro" id="IPR036265">
    <property type="entry name" value="HIT-like_sf"/>
</dbReference>
<dbReference type="SUPFAM" id="SSF54197">
    <property type="entry name" value="HIT-like"/>
    <property type="match status" value="1"/>
</dbReference>
<evidence type="ECO:0000259" key="2">
    <source>
        <dbReference type="PROSITE" id="PS51084"/>
    </source>
</evidence>
<dbReference type="InterPro" id="IPR011146">
    <property type="entry name" value="HIT-like"/>
</dbReference>
<protein>
    <recommendedName>
        <fullName evidence="2">HIT domain-containing protein</fullName>
    </recommendedName>
</protein>
<name>A0A0S2TII4_9GAMM</name>
<proteinExistence type="predicted"/>
<dbReference type="InterPro" id="IPR026026">
    <property type="entry name" value="HIT_Hint"/>
</dbReference>
<evidence type="ECO:0000313" key="4">
    <source>
        <dbReference type="Proteomes" id="UP000055136"/>
    </source>
</evidence>
<feature type="domain" description="HIT" evidence="2">
    <location>
        <begin position="35"/>
        <end position="103"/>
    </location>
</feature>
<dbReference type="Proteomes" id="UP000055136">
    <property type="component" value="Chromosome"/>
</dbReference>
<dbReference type="AlphaFoldDB" id="A0A0S2TII4"/>
<dbReference type="Gene3D" id="3.30.428.10">
    <property type="entry name" value="HIT-like"/>
    <property type="match status" value="1"/>
</dbReference>
<reference evidence="3" key="1">
    <citation type="submission" date="2015-10" db="EMBL/GenBank/DDBJ databases">
        <title>Description of Candidatus Tenderia electrophaga gen. nov, sp. nov., an Uncultivated Electroautotroph from a Biocathode Enrichment.</title>
        <authorList>
            <person name="Eddie B.J."/>
            <person name="Malanoski A.P."/>
            <person name="Wang Z."/>
            <person name="Hall R.J."/>
            <person name="Oh S.D."/>
            <person name="Heiner C."/>
            <person name="Lin B."/>
            <person name="Strycharz-Glaven S.M."/>
        </authorList>
    </citation>
    <scope>NUCLEOTIDE SEQUENCE [LARGE SCALE GENOMIC DNA]</scope>
    <source>
        <strain evidence="3">NRL1</strain>
    </source>
</reference>
<dbReference type="Pfam" id="PF01230">
    <property type="entry name" value="HIT"/>
    <property type="match status" value="1"/>
</dbReference>
<dbReference type="EMBL" id="CP013099">
    <property type="protein sequence ID" value="ALP54895.1"/>
    <property type="molecule type" value="Genomic_DNA"/>
</dbReference>
<keyword evidence="4" id="KW-1185">Reference proteome</keyword>
<gene>
    <name evidence="3" type="ORF">Tel_15325</name>
</gene>
<accession>A0A0S2TII4</accession>
<evidence type="ECO:0000256" key="1">
    <source>
        <dbReference type="PROSITE-ProRule" id="PRU00464"/>
    </source>
</evidence>
<sequence length="143" mass="16296">MAELHPQLAQDCLTLGRFSLCHLLLMRDAHYPWFILVPDRDDIREIHELSVADQQQLLRESVGLSRALERAFTPDKLNIAALGNLVPQLHLHHIVRYDTDPAWPAPVWGRLPAIPYDDYGLIQVIEKLRGALGDEFSFALDLP</sequence>